<dbReference type="SUPFAM" id="SSF54001">
    <property type="entry name" value="Cysteine proteinases"/>
    <property type="match status" value="1"/>
</dbReference>
<feature type="domain" description="Peptidase C1A papain C-terminal" evidence="2">
    <location>
        <begin position="82"/>
        <end position="153"/>
    </location>
</feature>
<accession>A0AAD4MK09</accession>
<dbReference type="Gene3D" id="3.90.70.10">
    <property type="entry name" value="Cysteine proteinases"/>
    <property type="match status" value="1"/>
</dbReference>
<keyword evidence="1" id="KW-0732">Signal</keyword>
<dbReference type="Proteomes" id="UP001201812">
    <property type="component" value="Unassembled WGS sequence"/>
</dbReference>
<reference evidence="3" key="1">
    <citation type="submission" date="2022-01" db="EMBL/GenBank/DDBJ databases">
        <title>Genome Sequence Resource for Two Populations of Ditylenchus destructor, the Migratory Endoparasitic Phytonematode.</title>
        <authorList>
            <person name="Zhang H."/>
            <person name="Lin R."/>
            <person name="Xie B."/>
        </authorList>
    </citation>
    <scope>NUCLEOTIDE SEQUENCE</scope>
    <source>
        <strain evidence="3">BazhouSP</strain>
    </source>
</reference>
<feature type="signal peptide" evidence="1">
    <location>
        <begin position="1"/>
        <end position="21"/>
    </location>
</feature>
<dbReference type="Pfam" id="PF00112">
    <property type="entry name" value="Peptidase_C1"/>
    <property type="match status" value="1"/>
</dbReference>
<feature type="chain" id="PRO_5042047641" evidence="1">
    <location>
        <begin position="22"/>
        <end position="203"/>
    </location>
</feature>
<proteinExistence type="predicted"/>
<dbReference type="InterPro" id="IPR038765">
    <property type="entry name" value="Papain-like_cys_pep_sf"/>
</dbReference>
<keyword evidence="3" id="KW-0645">Protease</keyword>
<evidence type="ECO:0000256" key="1">
    <source>
        <dbReference type="SAM" id="SignalP"/>
    </source>
</evidence>
<dbReference type="InterPro" id="IPR000668">
    <property type="entry name" value="Peptidase_C1A_C"/>
</dbReference>
<dbReference type="GO" id="GO:0006508">
    <property type="term" value="P:proteolysis"/>
    <property type="evidence" value="ECO:0007669"/>
    <property type="project" value="UniProtKB-KW"/>
</dbReference>
<sequence>MNKLITSVAVLLVLNLYSCHSEVQQKSRNFEDLLLVKNEKDGISTSRYNREGCYRAPEPHERVSIRTKARVYESKDYNFDDLPKQWDWRNVNGTNYCSTDRNQHIPQYCGSCWVHASISALADRINIQRKNAWPPAYLSVQNVINCATDNGTGEFMEEEHTPFTNTPTITEFRMRPAITIKPSKNCARRLTNVVPAGEINVPA</sequence>
<protein>
    <submittedName>
        <fullName evidence="3">Papain family cysteine protease domain-containing protein</fullName>
    </submittedName>
</protein>
<dbReference type="AlphaFoldDB" id="A0AAD4MK09"/>
<evidence type="ECO:0000313" key="3">
    <source>
        <dbReference type="EMBL" id="KAI1696635.1"/>
    </source>
</evidence>
<gene>
    <name evidence="3" type="ORF">DdX_18948</name>
</gene>
<dbReference type="EMBL" id="JAKKPZ010000316">
    <property type="protein sequence ID" value="KAI1696635.1"/>
    <property type="molecule type" value="Genomic_DNA"/>
</dbReference>
<evidence type="ECO:0000259" key="2">
    <source>
        <dbReference type="Pfam" id="PF00112"/>
    </source>
</evidence>
<keyword evidence="3" id="KW-0378">Hydrolase</keyword>
<dbReference type="GO" id="GO:0008234">
    <property type="term" value="F:cysteine-type peptidase activity"/>
    <property type="evidence" value="ECO:0007669"/>
    <property type="project" value="InterPro"/>
</dbReference>
<name>A0AAD4MK09_9BILA</name>
<evidence type="ECO:0000313" key="4">
    <source>
        <dbReference type="Proteomes" id="UP001201812"/>
    </source>
</evidence>
<keyword evidence="4" id="KW-1185">Reference proteome</keyword>
<comment type="caution">
    <text evidence="3">The sequence shown here is derived from an EMBL/GenBank/DDBJ whole genome shotgun (WGS) entry which is preliminary data.</text>
</comment>
<organism evidence="3 4">
    <name type="scientific">Ditylenchus destructor</name>
    <dbReference type="NCBI Taxonomy" id="166010"/>
    <lineage>
        <taxon>Eukaryota</taxon>
        <taxon>Metazoa</taxon>
        <taxon>Ecdysozoa</taxon>
        <taxon>Nematoda</taxon>
        <taxon>Chromadorea</taxon>
        <taxon>Rhabditida</taxon>
        <taxon>Tylenchina</taxon>
        <taxon>Tylenchomorpha</taxon>
        <taxon>Sphaerularioidea</taxon>
        <taxon>Anguinidae</taxon>
        <taxon>Anguininae</taxon>
        <taxon>Ditylenchus</taxon>
    </lineage>
</organism>